<protein>
    <submittedName>
        <fullName evidence="1">Uncharacterized protein</fullName>
    </submittedName>
</protein>
<dbReference type="AlphaFoldDB" id="A0A7K1YBN8"/>
<sequence length="117" mass="13355">MDKVFLSGPQTITIDRKEGGQLTLKVIPEFDDATEALIYGGLVFQLLREDYGMFQLFHVESPGYEAPKMELLGRLLFDREENWIYDGDKLTIDEQEEAAGFITGHRGAMDRLIKDIL</sequence>
<accession>A0A7K1YBN8</accession>
<dbReference type="RefSeq" id="WP_160845170.1">
    <property type="nucleotide sequence ID" value="NZ_WVHT01000006.1"/>
</dbReference>
<evidence type="ECO:0000313" key="2">
    <source>
        <dbReference type="Proteomes" id="UP000466586"/>
    </source>
</evidence>
<gene>
    <name evidence="1" type="ORF">GS399_13465</name>
</gene>
<dbReference type="EMBL" id="WVHT01000006">
    <property type="protein sequence ID" value="MXV51985.1"/>
    <property type="molecule type" value="Genomic_DNA"/>
</dbReference>
<reference evidence="1 2" key="1">
    <citation type="submission" date="2019-11" db="EMBL/GenBank/DDBJ databases">
        <title>Pedobacter sp. HMF7647 Genome sequencing and assembly.</title>
        <authorList>
            <person name="Kang H."/>
            <person name="Kim H."/>
            <person name="Joh K."/>
        </authorList>
    </citation>
    <scope>NUCLEOTIDE SEQUENCE [LARGE SCALE GENOMIC DNA]</scope>
    <source>
        <strain evidence="1 2">HMF7647</strain>
    </source>
</reference>
<keyword evidence="2" id="KW-1185">Reference proteome</keyword>
<proteinExistence type="predicted"/>
<comment type="caution">
    <text evidence="1">The sequence shown here is derived from an EMBL/GenBank/DDBJ whole genome shotgun (WGS) entry which is preliminary data.</text>
</comment>
<organism evidence="1 2">
    <name type="scientific">Hufsiella arboris</name>
    <dbReference type="NCBI Taxonomy" id="2695275"/>
    <lineage>
        <taxon>Bacteria</taxon>
        <taxon>Pseudomonadati</taxon>
        <taxon>Bacteroidota</taxon>
        <taxon>Sphingobacteriia</taxon>
        <taxon>Sphingobacteriales</taxon>
        <taxon>Sphingobacteriaceae</taxon>
        <taxon>Hufsiella</taxon>
    </lineage>
</organism>
<dbReference type="Proteomes" id="UP000466586">
    <property type="component" value="Unassembled WGS sequence"/>
</dbReference>
<evidence type="ECO:0000313" key="1">
    <source>
        <dbReference type="EMBL" id="MXV51985.1"/>
    </source>
</evidence>
<name>A0A7K1YBN8_9SPHI</name>